<evidence type="ECO:0000259" key="6">
    <source>
        <dbReference type="PROSITE" id="PS51387"/>
    </source>
</evidence>
<dbReference type="InterPro" id="IPR036318">
    <property type="entry name" value="FAD-bd_PCMH-like_sf"/>
</dbReference>
<dbReference type="GO" id="GO:0071949">
    <property type="term" value="F:FAD binding"/>
    <property type="evidence" value="ECO:0007669"/>
    <property type="project" value="InterPro"/>
</dbReference>
<gene>
    <name evidence="7" type="ORF">FHETE_10345</name>
</gene>
<dbReference type="InterPro" id="IPR016166">
    <property type="entry name" value="FAD-bd_PCMH"/>
</dbReference>
<dbReference type="InterPro" id="IPR016169">
    <property type="entry name" value="FAD-bd_PCMH_sub2"/>
</dbReference>
<keyword evidence="5" id="KW-0732">Signal</keyword>
<dbReference type="InterPro" id="IPR050416">
    <property type="entry name" value="FAD-linked_Oxidoreductase"/>
</dbReference>
<dbReference type="PANTHER" id="PTHR42973">
    <property type="entry name" value="BINDING OXIDOREDUCTASE, PUTATIVE (AFU_ORTHOLOGUE AFUA_1G17690)-RELATED"/>
    <property type="match status" value="1"/>
</dbReference>
<dbReference type="Proteomes" id="UP000567885">
    <property type="component" value="Unassembled WGS sequence"/>
</dbReference>
<dbReference type="EMBL" id="JAAGWQ010000277">
    <property type="protein sequence ID" value="KAF5657586.1"/>
    <property type="molecule type" value="Genomic_DNA"/>
</dbReference>
<protein>
    <submittedName>
        <fullName evidence="7">FAD binding domain-containing protein</fullName>
    </submittedName>
</protein>
<dbReference type="PANTHER" id="PTHR42973:SF53">
    <property type="entry name" value="FAD-BINDING PCMH-TYPE DOMAIN-CONTAINING PROTEIN-RELATED"/>
    <property type="match status" value="1"/>
</dbReference>
<evidence type="ECO:0000256" key="5">
    <source>
        <dbReference type="SAM" id="SignalP"/>
    </source>
</evidence>
<dbReference type="Pfam" id="PF01565">
    <property type="entry name" value="FAD_binding_4"/>
    <property type="match status" value="1"/>
</dbReference>
<dbReference type="SUPFAM" id="SSF56176">
    <property type="entry name" value="FAD-binding/transporter-associated domain-like"/>
    <property type="match status" value="1"/>
</dbReference>
<evidence type="ECO:0000256" key="1">
    <source>
        <dbReference type="ARBA" id="ARBA00005466"/>
    </source>
</evidence>
<dbReference type="Gene3D" id="3.30.465.10">
    <property type="match status" value="1"/>
</dbReference>
<dbReference type="OrthoDB" id="2151789at2759"/>
<organism evidence="7 8">
    <name type="scientific">Fusarium heterosporum</name>
    <dbReference type="NCBI Taxonomy" id="42747"/>
    <lineage>
        <taxon>Eukaryota</taxon>
        <taxon>Fungi</taxon>
        <taxon>Dikarya</taxon>
        <taxon>Ascomycota</taxon>
        <taxon>Pezizomycotina</taxon>
        <taxon>Sordariomycetes</taxon>
        <taxon>Hypocreomycetidae</taxon>
        <taxon>Hypocreales</taxon>
        <taxon>Nectriaceae</taxon>
        <taxon>Fusarium</taxon>
        <taxon>Fusarium heterosporum species complex</taxon>
    </lineage>
</organism>
<evidence type="ECO:0000256" key="3">
    <source>
        <dbReference type="ARBA" id="ARBA00022827"/>
    </source>
</evidence>
<evidence type="ECO:0000256" key="4">
    <source>
        <dbReference type="ARBA" id="ARBA00023002"/>
    </source>
</evidence>
<evidence type="ECO:0000313" key="8">
    <source>
        <dbReference type="Proteomes" id="UP000567885"/>
    </source>
</evidence>
<keyword evidence="2" id="KW-0285">Flavoprotein</keyword>
<reference evidence="7 8" key="1">
    <citation type="submission" date="2020-05" db="EMBL/GenBank/DDBJ databases">
        <title>Identification and distribution of gene clusters putatively required for synthesis of sphingolipid metabolism inhibitors in phylogenetically diverse species of the filamentous fungus Fusarium.</title>
        <authorList>
            <person name="Kim H.-S."/>
            <person name="Busman M."/>
            <person name="Brown D.W."/>
            <person name="Divon H."/>
            <person name="Uhlig S."/>
            <person name="Proctor R.H."/>
        </authorList>
    </citation>
    <scope>NUCLEOTIDE SEQUENCE [LARGE SCALE GENOMIC DNA]</scope>
    <source>
        <strain evidence="7 8">NRRL 20693</strain>
    </source>
</reference>
<evidence type="ECO:0000256" key="2">
    <source>
        <dbReference type="ARBA" id="ARBA00022630"/>
    </source>
</evidence>
<keyword evidence="8" id="KW-1185">Reference proteome</keyword>
<dbReference type="GO" id="GO:0016491">
    <property type="term" value="F:oxidoreductase activity"/>
    <property type="evidence" value="ECO:0007669"/>
    <property type="project" value="UniProtKB-KW"/>
</dbReference>
<accession>A0A8H5WF09</accession>
<dbReference type="AlphaFoldDB" id="A0A8H5WF09"/>
<feature type="chain" id="PRO_5034248071" evidence="5">
    <location>
        <begin position="18"/>
        <end position="184"/>
    </location>
</feature>
<feature type="domain" description="FAD-binding PCMH-type" evidence="6">
    <location>
        <begin position="57"/>
        <end position="184"/>
    </location>
</feature>
<evidence type="ECO:0000313" key="7">
    <source>
        <dbReference type="EMBL" id="KAF5657586.1"/>
    </source>
</evidence>
<proteinExistence type="inferred from homology"/>
<name>A0A8H5WF09_FUSHE</name>
<keyword evidence="3" id="KW-0274">FAD</keyword>
<dbReference type="PROSITE" id="PS51387">
    <property type="entry name" value="FAD_PCMH"/>
    <property type="match status" value="1"/>
</dbReference>
<comment type="caution">
    <text evidence="7">The sequence shown here is derived from an EMBL/GenBank/DDBJ whole genome shotgun (WGS) entry which is preliminary data.</text>
</comment>
<keyword evidence="4" id="KW-0560">Oxidoreductase</keyword>
<feature type="signal peptide" evidence="5">
    <location>
        <begin position="1"/>
        <end position="17"/>
    </location>
</feature>
<dbReference type="InterPro" id="IPR006094">
    <property type="entry name" value="Oxid_FAD_bind_N"/>
</dbReference>
<sequence>MPLSIVWLLSLSADAWSVKPSACCLELCNIPQQEGKVHMPYTTACGQRLDTYYFVNAALEPLCIVLPTNTQDVSAIARVLSENECRFGVRSGAHSVYRGTSSVEDGITVDFGHMSLTIYDDSRKLASVGPGSTWGQTYNALNMYRVAAIKGRASPVGVDGFMTGEGYSFHGQHKKLCLRPTCQF</sequence>
<comment type="similarity">
    <text evidence="1">Belongs to the oxygen-dependent FAD-linked oxidoreductase family.</text>
</comment>